<sequence>VTSSSSVLPDAAPGEPPTCPSCGNTYNFTGRRPRVLSCLHSVCEECLQILFDSCPRYKFTCCPTCRCETVLFTDYGLAALAVDYSILSRLPVKEESLAPSSTVDCEGEEKHSSHQSDTERSTRLGQVIQYYSYLHLFTWLMLFSKVTYSVKVTIIDSFIQLGNFNGAI</sequence>
<reference evidence="7 8" key="1">
    <citation type="submission" date="2019-04" db="EMBL/GenBank/DDBJ databases">
        <authorList>
            <consortium name="Wellcome Sanger Institute Data Sharing"/>
        </authorList>
    </citation>
    <scope>NUCLEOTIDE SEQUENCE [LARGE SCALE GENOMIC DNA]</scope>
</reference>
<dbReference type="InterPro" id="IPR001841">
    <property type="entry name" value="Znf_RING"/>
</dbReference>
<protein>
    <submittedName>
        <fullName evidence="7">Ring finger protein 208</fullName>
    </submittedName>
</protein>
<dbReference type="OrthoDB" id="342730at2759"/>
<proteinExistence type="predicted"/>
<dbReference type="Gene3D" id="3.30.40.10">
    <property type="entry name" value="Zinc/RING finger domain, C3HC4 (zinc finger)"/>
    <property type="match status" value="1"/>
</dbReference>
<dbReference type="GO" id="GO:0061630">
    <property type="term" value="F:ubiquitin protein ligase activity"/>
    <property type="evidence" value="ECO:0007669"/>
    <property type="project" value="TreeGrafter"/>
</dbReference>
<evidence type="ECO:0000313" key="8">
    <source>
        <dbReference type="Proteomes" id="UP000694397"/>
    </source>
</evidence>
<dbReference type="Ensembl" id="ENSSFOT00015070712.1">
    <property type="protein sequence ID" value="ENSSFOP00015065273.1"/>
    <property type="gene ID" value="ENSSFOG00015030822.1"/>
</dbReference>
<feature type="region of interest" description="Disordered" evidence="5">
    <location>
        <begin position="99"/>
        <end position="119"/>
    </location>
</feature>
<evidence type="ECO:0000256" key="5">
    <source>
        <dbReference type="SAM" id="MobiDB-lite"/>
    </source>
</evidence>
<evidence type="ECO:0000313" key="7">
    <source>
        <dbReference type="Ensembl" id="ENSSFOP00015065273.1"/>
    </source>
</evidence>
<organism evidence="7 8">
    <name type="scientific">Scleropages formosus</name>
    <name type="common">Asian bonytongue</name>
    <name type="synonym">Osteoglossum formosum</name>
    <dbReference type="NCBI Taxonomy" id="113540"/>
    <lineage>
        <taxon>Eukaryota</taxon>
        <taxon>Metazoa</taxon>
        <taxon>Chordata</taxon>
        <taxon>Craniata</taxon>
        <taxon>Vertebrata</taxon>
        <taxon>Euteleostomi</taxon>
        <taxon>Actinopterygii</taxon>
        <taxon>Neopterygii</taxon>
        <taxon>Teleostei</taxon>
        <taxon>Osteoglossocephala</taxon>
        <taxon>Osteoglossomorpha</taxon>
        <taxon>Osteoglossiformes</taxon>
        <taxon>Osteoglossidae</taxon>
        <taxon>Scleropages</taxon>
    </lineage>
</organism>
<dbReference type="SUPFAM" id="SSF57850">
    <property type="entry name" value="RING/U-box"/>
    <property type="match status" value="1"/>
</dbReference>
<keyword evidence="3" id="KW-0862">Zinc</keyword>
<dbReference type="GO" id="GO:0016567">
    <property type="term" value="P:protein ubiquitination"/>
    <property type="evidence" value="ECO:0007669"/>
    <property type="project" value="TreeGrafter"/>
</dbReference>
<dbReference type="AlphaFoldDB" id="A0A8C9VTW0"/>
<evidence type="ECO:0000256" key="2">
    <source>
        <dbReference type="ARBA" id="ARBA00022771"/>
    </source>
</evidence>
<dbReference type="PANTHER" id="PTHR22791:SF3">
    <property type="entry name" value="RING FINGER PROTEIN 208"/>
    <property type="match status" value="1"/>
</dbReference>
<keyword evidence="1" id="KW-0479">Metal-binding</keyword>
<dbReference type="Proteomes" id="UP000694397">
    <property type="component" value="Chromosome 21"/>
</dbReference>
<dbReference type="InterPro" id="IPR051435">
    <property type="entry name" value="RING_finger_E3_ubiq-ligases"/>
</dbReference>
<feature type="domain" description="RING-type" evidence="6">
    <location>
        <begin position="19"/>
        <end position="66"/>
    </location>
</feature>
<dbReference type="InterPro" id="IPR040100">
    <property type="entry name" value="RNF208_RING-HC"/>
</dbReference>
<dbReference type="PANTHER" id="PTHR22791">
    <property type="entry name" value="RING-TYPE DOMAIN-CONTAINING PROTEIN"/>
    <property type="match status" value="1"/>
</dbReference>
<dbReference type="CDD" id="cd16559">
    <property type="entry name" value="RING-HC_RNF208"/>
    <property type="match status" value="1"/>
</dbReference>
<evidence type="ECO:0000256" key="3">
    <source>
        <dbReference type="ARBA" id="ARBA00022833"/>
    </source>
</evidence>
<dbReference type="PROSITE" id="PS50089">
    <property type="entry name" value="ZF_RING_2"/>
    <property type="match status" value="1"/>
</dbReference>
<dbReference type="GeneTree" id="ENSGT00680000100126"/>
<dbReference type="InterPro" id="IPR017907">
    <property type="entry name" value="Znf_RING_CS"/>
</dbReference>
<reference evidence="7" key="3">
    <citation type="submission" date="2025-09" db="UniProtKB">
        <authorList>
            <consortium name="Ensembl"/>
        </authorList>
    </citation>
    <scope>IDENTIFICATION</scope>
</reference>
<dbReference type="InterPro" id="IPR013083">
    <property type="entry name" value="Znf_RING/FYVE/PHD"/>
</dbReference>
<evidence type="ECO:0000256" key="4">
    <source>
        <dbReference type="PROSITE-ProRule" id="PRU00175"/>
    </source>
</evidence>
<evidence type="ECO:0000256" key="1">
    <source>
        <dbReference type="ARBA" id="ARBA00022723"/>
    </source>
</evidence>
<keyword evidence="8" id="KW-1185">Reference proteome</keyword>
<keyword evidence="2 4" id="KW-0863">Zinc-finger</keyword>
<feature type="compositionally biased region" description="Basic and acidic residues" evidence="5">
    <location>
        <begin position="108"/>
        <end position="119"/>
    </location>
</feature>
<dbReference type="GO" id="GO:0008270">
    <property type="term" value="F:zinc ion binding"/>
    <property type="evidence" value="ECO:0007669"/>
    <property type="project" value="UniProtKB-KW"/>
</dbReference>
<name>A0A8C9VTW0_SCLFO</name>
<reference evidence="7" key="2">
    <citation type="submission" date="2025-08" db="UniProtKB">
        <authorList>
            <consortium name="Ensembl"/>
        </authorList>
    </citation>
    <scope>IDENTIFICATION</scope>
</reference>
<dbReference type="PROSITE" id="PS00518">
    <property type="entry name" value="ZF_RING_1"/>
    <property type="match status" value="1"/>
</dbReference>
<gene>
    <name evidence="7" type="primary">RNF208</name>
</gene>
<accession>A0A8C9VTW0</accession>
<evidence type="ECO:0000259" key="6">
    <source>
        <dbReference type="PROSITE" id="PS50089"/>
    </source>
</evidence>